<dbReference type="SUPFAM" id="SSF55120">
    <property type="entry name" value="Pseudouridine synthase"/>
    <property type="match status" value="1"/>
</dbReference>
<keyword evidence="3 4" id="KW-0413">Isomerase</keyword>
<evidence type="ECO:0000256" key="3">
    <source>
        <dbReference type="ARBA" id="ARBA00023235"/>
    </source>
</evidence>
<gene>
    <name evidence="4" type="primary">truD</name>
    <name evidence="6" type="ORF">BTA35_0203805</name>
</gene>
<comment type="caution">
    <text evidence="6">The sequence shown here is derived from an EMBL/GenBank/DDBJ whole genome shotgun (WGS) entry which is preliminary data.</text>
</comment>
<dbReference type="InterPro" id="IPR011760">
    <property type="entry name" value="PsdUridine_synth_TruD_insert"/>
</dbReference>
<dbReference type="GO" id="GO:0031119">
    <property type="term" value="P:tRNA pseudouridine synthesis"/>
    <property type="evidence" value="ECO:0007669"/>
    <property type="project" value="UniProtKB-UniRule"/>
</dbReference>
<dbReference type="GO" id="GO:0003723">
    <property type="term" value="F:RNA binding"/>
    <property type="evidence" value="ECO:0007669"/>
    <property type="project" value="InterPro"/>
</dbReference>
<reference evidence="6" key="1">
    <citation type="submission" date="2017-02" db="EMBL/GenBank/DDBJ databases">
        <title>Draft Genome Sequence of the Salt Water Bacterium Oceanospirillum linum ATCC 11336.</title>
        <authorList>
            <person name="Trachtenberg A.M."/>
            <person name="Carney J.G."/>
            <person name="Linnane J.D."/>
            <person name="Rheaume B.A."/>
            <person name="Pitts N.L."/>
            <person name="Mykles D.L."/>
            <person name="Maclea K.S."/>
        </authorList>
    </citation>
    <scope>NUCLEOTIDE SEQUENCE [LARGE SCALE GENOMIC DNA]</scope>
    <source>
        <strain evidence="6">ATCC 11336</strain>
    </source>
</reference>
<evidence type="ECO:0000313" key="6">
    <source>
        <dbReference type="EMBL" id="OOV88955.1"/>
    </source>
</evidence>
<dbReference type="PANTHER" id="PTHR47811:SF1">
    <property type="entry name" value="TRNA PSEUDOURIDINE SYNTHASE D"/>
    <property type="match status" value="1"/>
</dbReference>
<accession>A0A1T1HGK6</accession>
<feature type="domain" description="TRUD" evidence="5">
    <location>
        <begin position="158"/>
        <end position="309"/>
    </location>
</feature>
<dbReference type="InterPro" id="IPR001656">
    <property type="entry name" value="PsdUridine_synth_TruD"/>
</dbReference>
<sequence>MKCPLSLEFPYAWGGPVATAQLRAEPEDFQVEEILGFEPEGEGEHHFLWIRKRGNNTDWVARQLARFANVGFNAVSYSGMKDRHAVTLQWFSVHIPGLESPDWSAFCVEGVEILKAIRHRKKLKRGVHRANKFSIRLRGFRGDQQTAESLLDKIATQGVPNYFGEQRFGRNGNNLTKAVARVEAGQPLKLSKRDKDGHAMMLSALRSWLFNRILAERIEQNNWQTWLEGDVATFSGSRSQFAIEPGDADIQQRLQDGVIHPTGPLWGAGEPKVTAVARKLEADVAGRYTALAEGIESAGLSPERRALRLIPEQLHWDWETEREVGQTDLLLSFLLPVGTFATSMLREVARWDSHFTEAEDR</sequence>
<evidence type="ECO:0000313" key="7">
    <source>
        <dbReference type="Proteomes" id="UP000190064"/>
    </source>
</evidence>
<feature type="active site" description="Nucleophile" evidence="4">
    <location>
        <position position="82"/>
    </location>
</feature>
<dbReference type="STRING" id="966.BTA35_0203805"/>
<dbReference type="PROSITE" id="PS01268">
    <property type="entry name" value="UPF0024"/>
    <property type="match status" value="1"/>
</dbReference>
<comment type="function">
    <text evidence="4">Responsible for synthesis of pseudouridine from uracil-13 in transfer RNAs.</text>
</comment>
<proteinExistence type="inferred from homology"/>
<dbReference type="InterPro" id="IPR043165">
    <property type="entry name" value="TruD_insert_sf"/>
</dbReference>
<evidence type="ECO:0000256" key="1">
    <source>
        <dbReference type="ARBA" id="ARBA00007953"/>
    </source>
</evidence>
<evidence type="ECO:0000256" key="4">
    <source>
        <dbReference type="HAMAP-Rule" id="MF_01082"/>
    </source>
</evidence>
<dbReference type="EMBL" id="MTSD02000001">
    <property type="protein sequence ID" value="OOV88955.1"/>
    <property type="molecule type" value="Genomic_DNA"/>
</dbReference>
<dbReference type="PANTHER" id="PTHR47811">
    <property type="entry name" value="TRNA PSEUDOURIDINE SYNTHASE D"/>
    <property type="match status" value="1"/>
</dbReference>
<dbReference type="HAMAP" id="MF_01082">
    <property type="entry name" value="TruD"/>
    <property type="match status" value="1"/>
</dbReference>
<comment type="similarity">
    <text evidence="1 4">Belongs to the pseudouridine synthase TruD family.</text>
</comment>
<evidence type="ECO:0000256" key="2">
    <source>
        <dbReference type="ARBA" id="ARBA00022694"/>
    </source>
</evidence>
<dbReference type="Gene3D" id="3.30.2340.10">
    <property type="entry name" value="TruD, insertion domain"/>
    <property type="match status" value="1"/>
</dbReference>
<keyword evidence="7" id="KW-1185">Reference proteome</keyword>
<dbReference type="PROSITE" id="PS50984">
    <property type="entry name" value="TRUD"/>
    <property type="match status" value="1"/>
</dbReference>
<dbReference type="Proteomes" id="UP000190064">
    <property type="component" value="Unassembled WGS sequence"/>
</dbReference>
<dbReference type="AlphaFoldDB" id="A0A1T1HGK6"/>
<dbReference type="CDD" id="cd01291">
    <property type="entry name" value="PseudoU_synth"/>
    <property type="match status" value="1"/>
</dbReference>
<protein>
    <recommendedName>
        <fullName evidence="4">tRNA pseudouridine synthase D</fullName>
        <ecNumber evidence="4">5.4.99.27</ecNumber>
    </recommendedName>
    <alternativeName>
        <fullName evidence="4">tRNA pseudouridine(13) synthase</fullName>
    </alternativeName>
    <alternativeName>
        <fullName evidence="4">tRNA pseudouridylate synthase D</fullName>
    </alternativeName>
    <alternativeName>
        <fullName evidence="4">tRNA-uridine isomerase D</fullName>
    </alternativeName>
</protein>
<dbReference type="Gene3D" id="3.30.2350.20">
    <property type="entry name" value="TruD, catalytic domain"/>
    <property type="match status" value="1"/>
</dbReference>
<dbReference type="InterPro" id="IPR042214">
    <property type="entry name" value="TruD_catalytic"/>
</dbReference>
<dbReference type="CDD" id="cd02575">
    <property type="entry name" value="PseudoU_synth_EcTruD"/>
    <property type="match status" value="1"/>
</dbReference>
<dbReference type="GO" id="GO:0160150">
    <property type="term" value="F:tRNA pseudouridine(13) synthase activity"/>
    <property type="evidence" value="ECO:0007669"/>
    <property type="project" value="UniProtKB-EC"/>
</dbReference>
<evidence type="ECO:0000259" key="5">
    <source>
        <dbReference type="PROSITE" id="PS50984"/>
    </source>
</evidence>
<dbReference type="InterPro" id="IPR020103">
    <property type="entry name" value="PsdUridine_synth_cat_dom_sf"/>
</dbReference>
<dbReference type="NCBIfam" id="NF002153">
    <property type="entry name" value="PRK00984.1-2"/>
    <property type="match status" value="1"/>
</dbReference>
<dbReference type="InterPro" id="IPR050170">
    <property type="entry name" value="TruD_pseudoU_synthase"/>
</dbReference>
<name>A0A1T1HGK6_OCELI</name>
<dbReference type="Pfam" id="PF01142">
    <property type="entry name" value="TruD"/>
    <property type="match status" value="2"/>
</dbReference>
<dbReference type="EC" id="5.4.99.27" evidence="4"/>
<dbReference type="InterPro" id="IPR020119">
    <property type="entry name" value="PsdUridine_synth_TruD_CS"/>
</dbReference>
<dbReference type="GO" id="GO:0005829">
    <property type="term" value="C:cytosol"/>
    <property type="evidence" value="ECO:0007669"/>
    <property type="project" value="TreeGrafter"/>
</dbReference>
<organism evidence="6 7">
    <name type="scientific">Oceanospirillum linum</name>
    <dbReference type="NCBI Taxonomy" id="966"/>
    <lineage>
        <taxon>Bacteria</taxon>
        <taxon>Pseudomonadati</taxon>
        <taxon>Pseudomonadota</taxon>
        <taxon>Gammaproteobacteria</taxon>
        <taxon>Oceanospirillales</taxon>
        <taxon>Oceanospirillaceae</taxon>
        <taxon>Oceanospirillum</taxon>
    </lineage>
</organism>
<keyword evidence="2 4" id="KW-0819">tRNA processing</keyword>
<comment type="catalytic activity">
    <reaction evidence="4">
        <text>uridine(13) in tRNA = pseudouridine(13) in tRNA</text>
        <dbReference type="Rhea" id="RHEA:42540"/>
        <dbReference type="Rhea" id="RHEA-COMP:10105"/>
        <dbReference type="Rhea" id="RHEA-COMP:10106"/>
        <dbReference type="ChEBI" id="CHEBI:65314"/>
        <dbReference type="ChEBI" id="CHEBI:65315"/>
        <dbReference type="EC" id="5.4.99.27"/>
    </reaction>
</comment>